<evidence type="ECO:0000313" key="1">
    <source>
        <dbReference type="EMBL" id="EJF98511.1"/>
    </source>
</evidence>
<dbReference type="Proteomes" id="UP000008948">
    <property type="component" value="Unassembled WGS sequence"/>
</dbReference>
<sequence length="43" mass="4912">MRSSKKRGFALLDTLILPLKDYIAISNDSIISFKSSLKENYAY</sequence>
<proteinExistence type="predicted"/>
<name>A0ABN0GQS7_BARVI</name>
<reference evidence="1 2" key="1">
    <citation type="submission" date="2012-03" db="EMBL/GenBank/DDBJ databases">
        <title>The Genome Sequence of Bartonella vinsonii subsp. arupensis str. Pm136co.</title>
        <authorList>
            <consortium name="The Broad Institute Genome Sequencing Platform"/>
            <consortium name="The Broad Institute Genome Sequencing Center for Infectious Disease"/>
            <person name="Feldgarden M."/>
            <person name="Kirby J."/>
            <person name="Kosoy M."/>
            <person name="Birtles R."/>
            <person name="Probert W.S."/>
            <person name="Chiaraviglio L."/>
            <person name="Young S.K."/>
            <person name="Zeng Q."/>
            <person name="Gargeya S."/>
            <person name="Fitzgerald M."/>
            <person name="Haas B."/>
            <person name="Abouelleil A."/>
            <person name="Alvarado L."/>
            <person name="Arachchi H.M."/>
            <person name="Berlin A."/>
            <person name="Chapman S.B."/>
            <person name="Gearin G."/>
            <person name="Goldberg J."/>
            <person name="Griggs A."/>
            <person name="Gujja S."/>
            <person name="Hansen M."/>
            <person name="Heiman D."/>
            <person name="Howarth C."/>
            <person name="Larimer J."/>
            <person name="Lui A."/>
            <person name="MacDonald P.J.P."/>
            <person name="McCowen C."/>
            <person name="Montmayeur A."/>
            <person name="Murphy C."/>
            <person name="Neiman D."/>
            <person name="Pearson M."/>
            <person name="Priest M."/>
            <person name="Roberts A."/>
            <person name="Saif S."/>
            <person name="Shea T."/>
            <person name="Sisk P."/>
            <person name="Stolte C."/>
            <person name="Sykes S."/>
            <person name="Wortman J."/>
            <person name="Nusbaum C."/>
            <person name="Birren B."/>
        </authorList>
    </citation>
    <scope>NUCLEOTIDE SEQUENCE [LARGE SCALE GENOMIC DNA]</scope>
    <source>
        <strain evidence="1 2">Pm136co</strain>
    </source>
</reference>
<comment type="caution">
    <text evidence="1">The sequence shown here is derived from an EMBL/GenBank/DDBJ whole genome shotgun (WGS) entry which is preliminary data.</text>
</comment>
<dbReference type="EMBL" id="AIMH01000011">
    <property type="protein sequence ID" value="EJF98511.1"/>
    <property type="molecule type" value="Genomic_DNA"/>
</dbReference>
<keyword evidence="2" id="KW-1185">Reference proteome</keyword>
<gene>
    <name evidence="1" type="ORF">MEI_00494</name>
</gene>
<evidence type="ECO:0000313" key="2">
    <source>
        <dbReference type="Proteomes" id="UP000008948"/>
    </source>
</evidence>
<organism evidence="1 2">
    <name type="scientific">Bartonella vinsonii subsp. arupensis Pm136co</name>
    <dbReference type="NCBI Taxonomy" id="1094561"/>
    <lineage>
        <taxon>Bacteria</taxon>
        <taxon>Pseudomonadati</taxon>
        <taxon>Pseudomonadota</taxon>
        <taxon>Alphaproteobacteria</taxon>
        <taxon>Hyphomicrobiales</taxon>
        <taxon>Bartonellaceae</taxon>
        <taxon>Bartonella</taxon>
    </lineage>
</organism>
<accession>A0ABN0GQS7</accession>
<protein>
    <submittedName>
        <fullName evidence="1">Uncharacterized protein</fullName>
    </submittedName>
</protein>